<name>A0A2V0NP60_9CHLO</name>
<evidence type="ECO:0000313" key="4">
    <source>
        <dbReference type="EMBL" id="GBF89408.1"/>
    </source>
</evidence>
<feature type="compositionally biased region" description="Gly residues" evidence="2">
    <location>
        <begin position="167"/>
        <end position="176"/>
    </location>
</feature>
<dbReference type="GO" id="GO:0016787">
    <property type="term" value="F:hydrolase activity"/>
    <property type="evidence" value="ECO:0007669"/>
    <property type="project" value="UniProtKB-KW"/>
</dbReference>
<feature type="domain" description="Sucrose phosphatase-like" evidence="3">
    <location>
        <begin position="32"/>
        <end position="114"/>
    </location>
</feature>
<gene>
    <name evidence="4" type="ORF">Rsub_01980</name>
</gene>
<feature type="compositionally biased region" description="Low complexity" evidence="2">
    <location>
        <begin position="153"/>
        <end position="163"/>
    </location>
</feature>
<dbReference type="InterPro" id="IPR023214">
    <property type="entry name" value="HAD_sf"/>
</dbReference>
<evidence type="ECO:0000259" key="3">
    <source>
        <dbReference type="Pfam" id="PF05116"/>
    </source>
</evidence>
<dbReference type="OrthoDB" id="541236at2759"/>
<dbReference type="Gene3D" id="3.40.50.1000">
    <property type="entry name" value="HAD superfamily/HAD-like"/>
    <property type="match status" value="2"/>
</dbReference>
<dbReference type="Pfam" id="PF05116">
    <property type="entry name" value="S6PP"/>
    <property type="match status" value="2"/>
</dbReference>
<keyword evidence="5" id="KW-1185">Reference proteome</keyword>
<dbReference type="InParanoid" id="A0A2V0NP60"/>
<evidence type="ECO:0000256" key="2">
    <source>
        <dbReference type="SAM" id="MobiDB-lite"/>
    </source>
</evidence>
<dbReference type="Proteomes" id="UP000247498">
    <property type="component" value="Unassembled WGS sequence"/>
</dbReference>
<keyword evidence="1" id="KW-0378">Hydrolase</keyword>
<sequence>MAWAGGGTAGAPAPAAVAAPAEPAARLRVRRPLLLVTDFDDTLVPGAHTTNAREEHTAALRDALEGARGVPVAVAVNTGRTLRLFERAAAAKAHCLPRLDALIAGVGTRVYFASGRRRADGPAPPDGGGPAAPDGGGGAVAAAHEAAGGDGSGAPSDGAAGPRKAGGRGSHPGGGAWVEDEEWTARMAGGGWSRAAVAAAVDDAIAAFGADRVSWQPAEEQNEHKATFLYCGSLQGRLRGRLEGALGAAGVEATIIEGAAGCRASWRFVDVLPAAAGKGRAMEFVRQRLGGFSREETVAAGDGANDLQMLQQAQLAIAVGNCQPEVAAWAAEARGGSGGSGGNGGGQRVHVAAPGAEAAAGILEGLAALGFLA</sequence>
<reference evidence="4 5" key="1">
    <citation type="journal article" date="2018" name="Sci. Rep.">
        <title>Raphidocelis subcapitata (=Pseudokirchneriella subcapitata) provides an insight into genome evolution and environmental adaptations in the Sphaeropleales.</title>
        <authorList>
            <person name="Suzuki S."/>
            <person name="Yamaguchi H."/>
            <person name="Nakajima N."/>
            <person name="Kawachi M."/>
        </authorList>
    </citation>
    <scope>NUCLEOTIDE SEQUENCE [LARGE SCALE GENOMIC DNA]</scope>
    <source>
        <strain evidence="4 5">NIES-35</strain>
    </source>
</reference>
<dbReference type="SUPFAM" id="SSF56784">
    <property type="entry name" value="HAD-like"/>
    <property type="match status" value="1"/>
</dbReference>
<accession>A0A2V0NP60</accession>
<dbReference type="SFLD" id="SFLDG01140">
    <property type="entry name" value="C2.B:_Phosphomannomutase_and_P"/>
    <property type="match status" value="1"/>
</dbReference>
<dbReference type="InterPro" id="IPR006379">
    <property type="entry name" value="HAD-SF_hydro_IIB"/>
</dbReference>
<protein>
    <recommendedName>
        <fullName evidence="3">Sucrose phosphatase-like domain-containing protein</fullName>
    </recommendedName>
</protein>
<feature type="region of interest" description="Disordered" evidence="2">
    <location>
        <begin position="117"/>
        <end position="177"/>
    </location>
</feature>
<dbReference type="SFLD" id="SFLDS00003">
    <property type="entry name" value="Haloacid_Dehalogenase"/>
    <property type="match status" value="1"/>
</dbReference>
<organism evidence="4 5">
    <name type="scientific">Raphidocelis subcapitata</name>
    <dbReference type="NCBI Taxonomy" id="307507"/>
    <lineage>
        <taxon>Eukaryota</taxon>
        <taxon>Viridiplantae</taxon>
        <taxon>Chlorophyta</taxon>
        <taxon>core chlorophytes</taxon>
        <taxon>Chlorophyceae</taxon>
        <taxon>CS clade</taxon>
        <taxon>Sphaeropleales</taxon>
        <taxon>Selenastraceae</taxon>
        <taxon>Raphidocelis</taxon>
    </lineage>
</organism>
<dbReference type="SFLD" id="SFLDG01141">
    <property type="entry name" value="C2.B.1:_Sucrose_Phosphatase_Li"/>
    <property type="match status" value="1"/>
</dbReference>
<evidence type="ECO:0000256" key="1">
    <source>
        <dbReference type="ARBA" id="ARBA00022801"/>
    </source>
</evidence>
<feature type="compositionally biased region" description="Gly residues" evidence="2">
    <location>
        <begin position="128"/>
        <end position="139"/>
    </location>
</feature>
<comment type="caution">
    <text evidence="4">The sequence shown here is derived from an EMBL/GenBank/DDBJ whole genome shotgun (WGS) entry which is preliminary data.</text>
</comment>
<feature type="domain" description="Sucrose phosphatase-like" evidence="3">
    <location>
        <begin position="178"/>
        <end position="335"/>
    </location>
</feature>
<dbReference type="PANTHER" id="PTHR46521">
    <property type="entry name" value="SUCROSE-PHOSPHATASE 2-RELATED"/>
    <property type="match status" value="1"/>
</dbReference>
<dbReference type="PANTHER" id="PTHR46521:SF4">
    <property type="entry name" value="SUCROSE-PHOSPHATASE 2-RELATED"/>
    <property type="match status" value="1"/>
</dbReference>
<dbReference type="STRING" id="307507.A0A2V0NP60"/>
<dbReference type="AlphaFoldDB" id="A0A2V0NP60"/>
<evidence type="ECO:0000313" key="5">
    <source>
        <dbReference type="Proteomes" id="UP000247498"/>
    </source>
</evidence>
<dbReference type="InterPro" id="IPR036412">
    <property type="entry name" value="HAD-like_sf"/>
</dbReference>
<dbReference type="InterPro" id="IPR051518">
    <property type="entry name" value="Sucrose_Phosphatase"/>
</dbReference>
<dbReference type="NCBIfam" id="TIGR01484">
    <property type="entry name" value="HAD-SF-IIB"/>
    <property type="match status" value="1"/>
</dbReference>
<dbReference type="InterPro" id="IPR006380">
    <property type="entry name" value="SPP-like_dom"/>
</dbReference>
<dbReference type="EMBL" id="BDRX01000010">
    <property type="protein sequence ID" value="GBF89408.1"/>
    <property type="molecule type" value="Genomic_DNA"/>
</dbReference>
<proteinExistence type="predicted"/>